<dbReference type="InterPro" id="IPR001750">
    <property type="entry name" value="ND/Mrp_TM"/>
</dbReference>
<evidence type="ECO:0000256" key="5">
    <source>
        <dbReference type="ARBA" id="ARBA00022692"/>
    </source>
</evidence>
<dbReference type="EMBL" id="KU641389">
    <property type="protein sequence ID" value="ANB78767.1"/>
    <property type="molecule type" value="Genomic_DNA"/>
</dbReference>
<evidence type="ECO:0000256" key="7">
    <source>
        <dbReference type="ARBA" id="ARBA00022857"/>
    </source>
</evidence>
<feature type="transmembrane region" description="Helical" evidence="16">
    <location>
        <begin position="296"/>
        <end position="316"/>
    </location>
</feature>
<dbReference type="GeneID" id="27909473"/>
<sequence length="510" mass="56743">MIWHVQNENFILASTRIFMKAFHLLLFDGSFIFPECILIFGLILLLMIDSTSDQKDIPWLYFISSTSLVMSITALLFRWREEPMISFSGNFQTNNFNEIFQFLILLCSTLCIPLSVEYVECTEMAITEFLLFVLTATLGGMFLCGANDLITIFVAPECFSLCSYLLSGYTKKDVRSNEATMKYLLMGGASSSILVHGFSWLYGLSGGEIELQEIVNGLINTQMYNSPGISIALIFITVGIGFKLSPAPSHQWTPDVYEGSPTPVVAFLSVTSKVAASALATRIFDIPFYFSSNEWHLLLEILAILSMILGNLIAITQTSMKRMLAYSSIGQIGYVIIGIIVGDSNDGYASMITYMLFYISMNLGTFACIVLFGLRTGTDNIRDYAGLYTKDPFLALSLALCLLSLGGLPPLAGFFGKLYLFWCGWQAGLYFLVLIGLLTSVVSIYYYLKIIKLLMTGRNQEITPYVRNYRRSPLRSNNSIELSMIVCVIASTIPGISMNPIITIAQDTLF</sequence>
<dbReference type="EMBL" id="KU641389">
    <property type="protein sequence ID" value="ANB78784.1"/>
    <property type="molecule type" value="Genomic_DNA"/>
</dbReference>
<evidence type="ECO:0000256" key="11">
    <source>
        <dbReference type="ARBA" id="ARBA00023027"/>
    </source>
</evidence>
<dbReference type="RefSeq" id="YP_009253294.1">
    <property type="nucleotide sequence ID" value="NC_030180.1"/>
</dbReference>
<dbReference type="NCBIfam" id="NF002701">
    <property type="entry name" value="PRK02504.1"/>
    <property type="match status" value="1"/>
</dbReference>
<dbReference type="InterPro" id="IPR045693">
    <property type="entry name" value="Ndh2_N"/>
</dbReference>
<proteinExistence type="inferred from homology"/>
<dbReference type="GO" id="GO:0042773">
    <property type="term" value="P:ATP synthesis coupled electron transport"/>
    <property type="evidence" value="ECO:0007669"/>
    <property type="project" value="InterPro"/>
</dbReference>
<feature type="transmembrane region" description="Helical" evidence="16">
    <location>
        <begin position="223"/>
        <end position="244"/>
    </location>
</feature>
<feature type="transmembrane region" description="Helical" evidence="16">
    <location>
        <begin position="126"/>
        <end position="143"/>
    </location>
</feature>
<dbReference type="PRINTS" id="PR01434">
    <property type="entry name" value="NADHDHGNASE5"/>
</dbReference>
<evidence type="ECO:0000259" key="18">
    <source>
        <dbReference type="Pfam" id="PF19530"/>
    </source>
</evidence>
<comment type="function">
    <text evidence="16">NDH shuttles electrons from NAD(P)H:plastoquinone, via FMN and iron-sulfur (Fe-S) centers, to quinones in the photosynthetic chain and possibly in a chloroplast respiratory chain. The immediate electron acceptor for the enzyme in this species is believed to be plastoquinone. Couples the redox reaction to proton translocation, and thus conserves the redox energy in a proton gradient.</text>
</comment>
<keyword evidence="6 16" id="KW-0874">Quinone</keyword>
<feature type="transmembrane region" description="Helical" evidence="16">
    <location>
        <begin position="99"/>
        <end position="119"/>
    </location>
</feature>
<feature type="transmembrane region" description="Helical" evidence="16">
    <location>
        <begin position="24"/>
        <end position="47"/>
    </location>
</feature>
<comment type="subunit">
    <text evidence="16">NDH is composed of at least 16 different subunits, 5 of which are encoded in the nucleus.</text>
</comment>
<feature type="transmembrane region" description="Helical" evidence="16">
    <location>
        <begin position="181"/>
        <end position="203"/>
    </location>
</feature>
<dbReference type="PANTHER" id="PTHR22773">
    <property type="entry name" value="NADH DEHYDROGENASE"/>
    <property type="match status" value="1"/>
</dbReference>
<evidence type="ECO:0000256" key="8">
    <source>
        <dbReference type="ARBA" id="ARBA00022957"/>
    </source>
</evidence>
<dbReference type="AlphaFoldDB" id="A0A167XJ71"/>
<keyword evidence="8 16" id="KW-0618">Plastoquinone</keyword>
<dbReference type="GO" id="GO:0009535">
    <property type="term" value="C:chloroplast thylakoid membrane"/>
    <property type="evidence" value="ECO:0007669"/>
    <property type="project" value="UniProtKB-SubCell"/>
</dbReference>
<evidence type="ECO:0000259" key="17">
    <source>
        <dbReference type="Pfam" id="PF00361"/>
    </source>
</evidence>
<feature type="transmembrane region" description="Helical" evidence="16">
    <location>
        <begin position="427"/>
        <end position="448"/>
    </location>
</feature>
<keyword evidence="3 19" id="KW-0150">Chloroplast</keyword>
<keyword evidence="4 19" id="KW-0934">Plastid</keyword>
<evidence type="ECO:0000256" key="4">
    <source>
        <dbReference type="ARBA" id="ARBA00022640"/>
    </source>
</evidence>
<evidence type="ECO:0000256" key="1">
    <source>
        <dbReference type="ARBA" id="ARBA00004141"/>
    </source>
</evidence>
<dbReference type="InterPro" id="IPR010096">
    <property type="entry name" value="NADH-Q_OxRdtase_suN/2"/>
</dbReference>
<accession>A0A167XJ71</accession>
<keyword evidence="5 16" id="KW-0812">Transmembrane</keyword>
<keyword evidence="11 16" id="KW-0520">NAD</keyword>
<dbReference type="GeneID" id="27909426"/>
<evidence type="ECO:0000256" key="2">
    <source>
        <dbReference type="ARBA" id="ARBA00022448"/>
    </source>
</evidence>
<evidence type="ECO:0000256" key="9">
    <source>
        <dbReference type="ARBA" id="ARBA00022967"/>
    </source>
</evidence>
<comment type="catalytic activity">
    <reaction evidence="14 16">
        <text>a plastoquinone + NADPH + (n+1) H(+)(in) = a plastoquinol + NADP(+) + n H(+)(out)</text>
        <dbReference type="Rhea" id="RHEA:42612"/>
        <dbReference type="Rhea" id="RHEA-COMP:9561"/>
        <dbReference type="Rhea" id="RHEA-COMP:9562"/>
        <dbReference type="ChEBI" id="CHEBI:15378"/>
        <dbReference type="ChEBI" id="CHEBI:17757"/>
        <dbReference type="ChEBI" id="CHEBI:57783"/>
        <dbReference type="ChEBI" id="CHEBI:58349"/>
        <dbReference type="ChEBI" id="CHEBI:62192"/>
    </reaction>
</comment>
<evidence type="ECO:0000256" key="12">
    <source>
        <dbReference type="ARBA" id="ARBA00023078"/>
    </source>
</evidence>
<comment type="subcellular location">
    <subcellularLocation>
        <location evidence="1">Membrane</location>
        <topology evidence="1">Multi-pass membrane protein</topology>
    </subcellularLocation>
    <subcellularLocation>
        <location evidence="16">Plastid</location>
        <location evidence="16">Chloroplast thylakoid membrane</location>
        <topology evidence="16">Multi-pass membrane protein</topology>
    </subcellularLocation>
</comment>
<keyword evidence="10 16" id="KW-1133">Transmembrane helix</keyword>
<feature type="transmembrane region" description="Helical" evidence="16">
    <location>
        <begin position="323"/>
        <end position="342"/>
    </location>
</feature>
<evidence type="ECO:0000256" key="3">
    <source>
        <dbReference type="ARBA" id="ARBA00022528"/>
    </source>
</evidence>
<dbReference type="HAMAP" id="MF_00445">
    <property type="entry name" value="NDH1_NuoN_1"/>
    <property type="match status" value="1"/>
</dbReference>
<name>A0A167XJ71_9ERIC</name>
<dbReference type="EC" id="7.1.1.-" evidence="16"/>
<keyword evidence="7 16" id="KW-0521">NADP</keyword>
<comment type="catalytic activity">
    <reaction evidence="15 16">
        <text>a plastoquinone + NADH + (n+1) H(+)(in) = a plastoquinol + NAD(+) + n H(+)(out)</text>
        <dbReference type="Rhea" id="RHEA:42608"/>
        <dbReference type="Rhea" id="RHEA-COMP:9561"/>
        <dbReference type="Rhea" id="RHEA-COMP:9562"/>
        <dbReference type="ChEBI" id="CHEBI:15378"/>
        <dbReference type="ChEBI" id="CHEBI:17757"/>
        <dbReference type="ChEBI" id="CHEBI:57540"/>
        <dbReference type="ChEBI" id="CHEBI:57945"/>
        <dbReference type="ChEBI" id="CHEBI:62192"/>
    </reaction>
</comment>
<feature type="domain" description="NAD(P)H-quinone oxidoreductase subunit 2 N-terminal" evidence="18">
    <location>
        <begin position="18"/>
        <end position="117"/>
    </location>
</feature>
<feature type="domain" description="NADH:quinone oxidoreductase/Mrp antiporter transmembrane" evidence="17">
    <location>
        <begin position="146"/>
        <end position="442"/>
    </location>
</feature>
<evidence type="ECO:0000256" key="15">
    <source>
        <dbReference type="ARBA" id="ARBA00048026"/>
    </source>
</evidence>
<feature type="transmembrane region" description="Helical" evidence="16">
    <location>
        <begin position="393"/>
        <end position="415"/>
    </location>
</feature>
<evidence type="ECO:0000256" key="14">
    <source>
        <dbReference type="ARBA" id="ARBA00047726"/>
    </source>
</evidence>
<dbReference type="GO" id="GO:0008137">
    <property type="term" value="F:NADH dehydrogenase (ubiquinone) activity"/>
    <property type="evidence" value="ECO:0007669"/>
    <property type="project" value="InterPro"/>
</dbReference>
<dbReference type="Pfam" id="PF00361">
    <property type="entry name" value="Proton_antipo_M"/>
    <property type="match status" value="1"/>
</dbReference>
<dbReference type="GO" id="GO:0019684">
    <property type="term" value="P:photosynthesis, light reaction"/>
    <property type="evidence" value="ECO:0007669"/>
    <property type="project" value="UniProtKB-UniRule"/>
</dbReference>
<evidence type="ECO:0000256" key="6">
    <source>
        <dbReference type="ARBA" id="ARBA00022719"/>
    </source>
</evidence>
<evidence type="ECO:0000256" key="16">
    <source>
        <dbReference type="HAMAP-Rule" id="MF_00445"/>
    </source>
</evidence>
<gene>
    <name evidence="16 19" type="primary">ndhB</name>
</gene>
<feature type="transmembrane region" description="Helical" evidence="16">
    <location>
        <begin position="480"/>
        <end position="502"/>
    </location>
</feature>
<dbReference type="Pfam" id="PF19530">
    <property type="entry name" value="Ndh2_N"/>
    <property type="match status" value="1"/>
</dbReference>
<dbReference type="GO" id="GO:0016655">
    <property type="term" value="F:oxidoreductase activity, acting on NAD(P)H, quinone or similar compound as acceptor"/>
    <property type="evidence" value="ECO:0007669"/>
    <property type="project" value="UniProtKB-UniRule"/>
</dbReference>
<reference evidence="19" key="1">
    <citation type="submission" date="2016-01" db="EMBL/GenBank/DDBJ databases">
        <authorList>
            <person name="McClelland M."/>
            <person name="Jain A."/>
            <person name="Saraogi P."/>
            <person name="Mendelson R."/>
            <person name="Westerman R."/>
            <person name="SanMiguel P."/>
            <person name="Csonka L."/>
        </authorList>
    </citation>
    <scope>NUCLEOTIDE SEQUENCE</scope>
</reference>
<feature type="transmembrane region" description="Helical" evidence="16">
    <location>
        <begin position="59"/>
        <end position="79"/>
    </location>
</feature>
<organism evidence="19">
    <name type="scientific">Bruinsmia polysperma</name>
    <dbReference type="NCBI Taxonomy" id="1842555"/>
    <lineage>
        <taxon>Eukaryota</taxon>
        <taxon>Viridiplantae</taxon>
        <taxon>Streptophyta</taxon>
        <taxon>Embryophyta</taxon>
        <taxon>Tracheophyta</taxon>
        <taxon>Spermatophyta</taxon>
        <taxon>Magnoliopsida</taxon>
        <taxon>eudicotyledons</taxon>
        <taxon>Gunneridae</taxon>
        <taxon>Pentapetalae</taxon>
        <taxon>asterids</taxon>
        <taxon>Ericales</taxon>
        <taxon>Styracaceae</taxon>
        <taxon>Bruinsmia</taxon>
    </lineage>
</organism>
<keyword evidence="2 16" id="KW-0813">Transport</keyword>
<evidence type="ECO:0000256" key="10">
    <source>
        <dbReference type="ARBA" id="ARBA00022989"/>
    </source>
</evidence>
<keyword evidence="9 16" id="KW-1278">Translocase</keyword>
<keyword evidence="12 16" id="KW-0793">Thylakoid</keyword>
<evidence type="ECO:0000313" key="19">
    <source>
        <dbReference type="EMBL" id="ANB78784.1"/>
    </source>
</evidence>
<evidence type="ECO:0000256" key="13">
    <source>
        <dbReference type="ARBA" id="ARBA00023136"/>
    </source>
</evidence>
<protein>
    <recommendedName>
        <fullName evidence="16">NAD(P)H-quinone oxidoreductase subunit 2, chloroplastic</fullName>
        <ecNumber evidence="16">7.1.1.-</ecNumber>
    </recommendedName>
    <alternativeName>
        <fullName evidence="16">NAD(P)H dehydrogenase, subunit 2</fullName>
    </alternativeName>
    <alternativeName>
        <fullName evidence="16">NADH-plastoquinone oxidoreductase subunit 2</fullName>
    </alternativeName>
</protein>
<dbReference type="NCBIfam" id="TIGR01770">
    <property type="entry name" value="NDH_I_N"/>
    <property type="match status" value="1"/>
</dbReference>
<dbReference type="GO" id="GO:0048038">
    <property type="term" value="F:quinone binding"/>
    <property type="evidence" value="ECO:0007669"/>
    <property type="project" value="UniProtKB-KW"/>
</dbReference>
<keyword evidence="13 16" id="KW-0472">Membrane</keyword>
<comment type="similarity">
    <text evidence="16">Belongs to the complex I subunit 2 family.</text>
</comment>
<dbReference type="RefSeq" id="YP_009253311.1">
    <property type="nucleotide sequence ID" value="NC_030180.1"/>
</dbReference>
<geneLocation type="chloroplast" evidence="19"/>
<feature type="transmembrane region" description="Helical" evidence="16">
    <location>
        <begin position="348"/>
        <end position="372"/>
    </location>
</feature>